<evidence type="ECO:0000256" key="4">
    <source>
        <dbReference type="RuleBase" id="RU003557"/>
    </source>
</evidence>
<dbReference type="Pfam" id="PF00108">
    <property type="entry name" value="Thiolase_N"/>
    <property type="match status" value="1"/>
</dbReference>
<keyword evidence="3 4" id="KW-0012">Acyltransferase</keyword>
<dbReference type="AlphaFoldDB" id="A0A3N4UDI3"/>
<comment type="similarity">
    <text evidence="1 4">Belongs to the thiolase-like superfamily. Thiolase family.</text>
</comment>
<dbReference type="InterPro" id="IPR002155">
    <property type="entry name" value="Thiolase"/>
</dbReference>
<dbReference type="InterPro" id="IPR020616">
    <property type="entry name" value="Thiolase_N"/>
</dbReference>
<keyword evidence="8" id="KW-1185">Reference proteome</keyword>
<dbReference type="PANTHER" id="PTHR18919">
    <property type="entry name" value="ACETYL-COA C-ACYLTRANSFERASE"/>
    <property type="match status" value="1"/>
</dbReference>
<accession>A0A3N4UDI3</accession>
<dbReference type="NCBIfam" id="TIGR01930">
    <property type="entry name" value="AcCoA-C-Actrans"/>
    <property type="match status" value="1"/>
</dbReference>
<comment type="caution">
    <text evidence="7">The sequence shown here is derived from an EMBL/GenBank/DDBJ whole genome shotgun (WGS) entry which is preliminary data.</text>
</comment>
<dbReference type="Pfam" id="PF02803">
    <property type="entry name" value="Thiolase_C"/>
    <property type="match status" value="1"/>
</dbReference>
<dbReference type="PIRSF" id="PIRSF000429">
    <property type="entry name" value="Ac-CoA_Ac_transf"/>
    <property type="match status" value="1"/>
</dbReference>
<dbReference type="OrthoDB" id="7838428at2"/>
<dbReference type="SUPFAM" id="SSF53901">
    <property type="entry name" value="Thiolase-like"/>
    <property type="match status" value="2"/>
</dbReference>
<dbReference type="PROSITE" id="PS00737">
    <property type="entry name" value="THIOLASE_2"/>
    <property type="match status" value="1"/>
</dbReference>
<feature type="domain" description="Thiolase C-terminal" evidence="6">
    <location>
        <begin position="249"/>
        <end position="367"/>
    </location>
</feature>
<dbReference type="RefSeq" id="WP_123794235.1">
    <property type="nucleotide sequence ID" value="NZ_RKQK01000005.1"/>
</dbReference>
<dbReference type="PANTHER" id="PTHR18919:SF107">
    <property type="entry name" value="ACETYL-COA ACETYLTRANSFERASE, CYTOSOLIC"/>
    <property type="match status" value="1"/>
</dbReference>
<reference evidence="7 8" key="1">
    <citation type="submission" date="2018-11" db="EMBL/GenBank/DDBJ databases">
        <title>Genomic Encyclopedia of Type Strains, Phase IV (KMG-IV): sequencing the most valuable type-strain genomes for metagenomic binning, comparative biology and taxonomic classification.</title>
        <authorList>
            <person name="Goeker M."/>
        </authorList>
    </citation>
    <scope>NUCLEOTIDE SEQUENCE [LARGE SCALE GENOMIC DNA]</scope>
    <source>
        <strain evidence="7 8">DSM 104731</strain>
    </source>
</reference>
<dbReference type="Proteomes" id="UP000269689">
    <property type="component" value="Unassembled WGS sequence"/>
</dbReference>
<organism evidence="7 8">
    <name type="scientific">Pacificibacter maritimus</name>
    <dbReference type="NCBI Taxonomy" id="762213"/>
    <lineage>
        <taxon>Bacteria</taxon>
        <taxon>Pseudomonadati</taxon>
        <taxon>Pseudomonadota</taxon>
        <taxon>Alphaproteobacteria</taxon>
        <taxon>Rhodobacterales</taxon>
        <taxon>Roseobacteraceae</taxon>
        <taxon>Pacificibacter</taxon>
    </lineage>
</organism>
<sequence length="368" mass="38085">MSSAYIIAAKRSAVSPRNGAFATLSLHQLSTPVILDLLQTADISPDRVDEVIVSNALGAGGNPARHVALAAGLKQTVAGLTIDRQCCGGMDAVLLADSLVRSGRAKIVIAGGVESYSRAPLRAETFADGRPPLPYSQARFTPWADRDPMMQDAAATLARVTEISRADQDAWAALSHQKARAAKHRMAHEITQINDLSYDPFARNMTPALAARAKPLAGSITAANTSVAADASAFCLVVSDDIARRFIGPKAEIINGCTLGGEPDMPGIAPVEAIETTLYNANLGAEQLKACEIMEAYAVQAMACVQQAGLDPDIVNMGGGSLARGHPIGASGAINIVRLLSELSHTGGYGLGAIAAAGGLGTAVLLRV</sequence>
<feature type="domain" description="Thiolase N-terminal" evidence="5">
    <location>
        <begin position="5"/>
        <end position="240"/>
    </location>
</feature>
<gene>
    <name evidence="7" type="ORF">EDD53_2940</name>
</gene>
<evidence type="ECO:0000259" key="6">
    <source>
        <dbReference type="Pfam" id="PF02803"/>
    </source>
</evidence>
<name>A0A3N4UDI3_9RHOB</name>
<evidence type="ECO:0000259" key="5">
    <source>
        <dbReference type="Pfam" id="PF00108"/>
    </source>
</evidence>
<evidence type="ECO:0000313" key="7">
    <source>
        <dbReference type="EMBL" id="RPE63337.1"/>
    </source>
</evidence>
<evidence type="ECO:0000313" key="8">
    <source>
        <dbReference type="Proteomes" id="UP000269689"/>
    </source>
</evidence>
<dbReference type="CDD" id="cd00751">
    <property type="entry name" value="thiolase"/>
    <property type="match status" value="1"/>
</dbReference>
<dbReference type="GO" id="GO:0003988">
    <property type="term" value="F:acetyl-CoA C-acyltransferase activity"/>
    <property type="evidence" value="ECO:0007669"/>
    <property type="project" value="UniProtKB-ARBA"/>
</dbReference>
<evidence type="ECO:0000256" key="3">
    <source>
        <dbReference type="ARBA" id="ARBA00023315"/>
    </source>
</evidence>
<dbReference type="EMBL" id="RKQK01000005">
    <property type="protein sequence ID" value="RPE63337.1"/>
    <property type="molecule type" value="Genomic_DNA"/>
</dbReference>
<keyword evidence="2 4" id="KW-0808">Transferase</keyword>
<protein>
    <submittedName>
        <fullName evidence="7">Acetyl-CoA C-acetyltransferase</fullName>
    </submittedName>
</protein>
<dbReference type="InterPro" id="IPR020617">
    <property type="entry name" value="Thiolase_C"/>
</dbReference>
<evidence type="ECO:0000256" key="1">
    <source>
        <dbReference type="ARBA" id="ARBA00010982"/>
    </source>
</evidence>
<proteinExistence type="inferred from homology"/>
<dbReference type="InterPro" id="IPR020613">
    <property type="entry name" value="Thiolase_CS"/>
</dbReference>
<evidence type="ECO:0000256" key="2">
    <source>
        <dbReference type="ARBA" id="ARBA00022679"/>
    </source>
</evidence>
<dbReference type="InterPro" id="IPR016039">
    <property type="entry name" value="Thiolase-like"/>
</dbReference>
<dbReference type="Gene3D" id="3.40.47.10">
    <property type="match status" value="2"/>
</dbReference>